<reference evidence="3 5" key="2">
    <citation type="submission" date="2019-06" db="EMBL/GenBank/DDBJ databases">
        <title>Genome sequence analysis of &gt;100 Bacillus licheniformis strains suggests intrinsic resistance to this species.</title>
        <authorList>
            <person name="Wels M."/>
            <person name="Siezen R.J."/>
            <person name="Johansen E."/>
            <person name="Stuer-Lauridsen B."/>
            <person name="Bjerre K."/>
            <person name="Nielsen B.K.K."/>
        </authorList>
    </citation>
    <scope>NUCLEOTIDE SEQUENCE [LARGE SCALE GENOMIC DNA]</scope>
    <source>
        <strain evidence="3 5">BAC-15381</strain>
    </source>
</reference>
<feature type="transmembrane region" description="Helical" evidence="1">
    <location>
        <begin position="7"/>
        <end position="25"/>
    </location>
</feature>
<accession>A0A6I7TX55</accession>
<reference evidence="2 4" key="1">
    <citation type="journal article" date="2016" name="Front. Microbiol.">
        <title>High-Level Heat Resistance of Spores of Bacillus amyloliquefaciens and Bacillus licheniformis Results from the Presence of a spoVA Operon in a Tn1546 Transposon.</title>
        <authorList>
            <person name="Berendsen E.M."/>
            <person name="Koning R.A."/>
            <person name="Boekhorst J."/>
            <person name="de Jong A."/>
            <person name="Kuipers O.P."/>
            <person name="Wells-Bennik M.H."/>
        </authorList>
    </citation>
    <scope>NUCLEOTIDE SEQUENCE [LARGE SCALE GENOMIC DNA]</scope>
    <source>
        <strain evidence="2 4">B4121</strain>
    </source>
</reference>
<dbReference type="Proteomes" id="UP000185604">
    <property type="component" value="Unassembled WGS sequence"/>
</dbReference>
<keyword evidence="1" id="KW-0812">Transmembrane</keyword>
<evidence type="ECO:0008006" key="6">
    <source>
        <dbReference type="Google" id="ProtNLM"/>
    </source>
</evidence>
<keyword evidence="1" id="KW-0472">Membrane</keyword>
<evidence type="ECO:0000256" key="1">
    <source>
        <dbReference type="SAM" id="Phobius"/>
    </source>
</evidence>
<evidence type="ECO:0000313" key="2">
    <source>
        <dbReference type="EMBL" id="OLF89273.1"/>
    </source>
</evidence>
<keyword evidence="5" id="KW-1185">Reference proteome</keyword>
<evidence type="ECO:0000313" key="3">
    <source>
        <dbReference type="EMBL" id="TWL42865.1"/>
    </source>
</evidence>
<feature type="transmembrane region" description="Helical" evidence="1">
    <location>
        <begin position="127"/>
        <end position="149"/>
    </location>
</feature>
<evidence type="ECO:0000313" key="5">
    <source>
        <dbReference type="Proteomes" id="UP000429980"/>
    </source>
</evidence>
<dbReference type="PROSITE" id="PS51257">
    <property type="entry name" value="PROKAR_LIPOPROTEIN"/>
    <property type="match status" value="1"/>
</dbReference>
<sequence>MNMITRTFFHILLFGLACWTFITFFHTSEQIAKSLKTNASELHFVFNLIPILLFGLALSIYTYLEKKSGSRKQRFMLVPDEFKEQDEREQMITAKACRTSYIVLYVAMPVAALLLIFYPFFQARIPYFPIIVIFVLIIIQHLSYMFSFYKNR</sequence>
<keyword evidence="1" id="KW-1133">Transmembrane helix</keyword>
<proteinExistence type="predicted"/>
<dbReference type="GeneID" id="56670690"/>
<evidence type="ECO:0000313" key="4">
    <source>
        <dbReference type="Proteomes" id="UP000185604"/>
    </source>
</evidence>
<organism evidence="2 4">
    <name type="scientific">Bacillus paralicheniformis</name>
    <dbReference type="NCBI Taxonomy" id="1648923"/>
    <lineage>
        <taxon>Bacteria</taxon>
        <taxon>Bacillati</taxon>
        <taxon>Bacillota</taxon>
        <taxon>Bacilli</taxon>
        <taxon>Bacillales</taxon>
        <taxon>Bacillaceae</taxon>
        <taxon>Bacillus</taxon>
    </lineage>
</organism>
<feature type="transmembrane region" description="Helical" evidence="1">
    <location>
        <begin position="101"/>
        <end position="121"/>
    </location>
</feature>
<gene>
    <name evidence="2" type="ORF">B4121_3666</name>
    <name evidence="3" type="ORF">CHCC15381_1967</name>
</gene>
<comment type="caution">
    <text evidence="2">The sequence shown here is derived from an EMBL/GenBank/DDBJ whole genome shotgun (WGS) entry which is preliminary data.</text>
</comment>
<protein>
    <recommendedName>
        <fullName evidence="6">Lipoprotein</fullName>
    </recommendedName>
</protein>
<dbReference type="RefSeq" id="WP_025811868.1">
    <property type="nucleotide sequence ID" value="NZ_AP023088.1"/>
</dbReference>
<dbReference type="EMBL" id="NILF01000017">
    <property type="protein sequence ID" value="TWL42865.1"/>
    <property type="molecule type" value="Genomic_DNA"/>
</dbReference>
<dbReference type="AlphaFoldDB" id="A0A6I7TX55"/>
<feature type="transmembrane region" description="Helical" evidence="1">
    <location>
        <begin position="45"/>
        <end position="64"/>
    </location>
</feature>
<name>A0A6I7TX55_9BACI</name>
<dbReference type="EMBL" id="LKPO01000022">
    <property type="protein sequence ID" value="OLF89273.1"/>
    <property type="molecule type" value="Genomic_DNA"/>
</dbReference>
<dbReference type="Proteomes" id="UP000429980">
    <property type="component" value="Unassembled WGS sequence"/>
</dbReference>